<feature type="transmembrane region" description="Helical" evidence="1">
    <location>
        <begin position="48"/>
        <end position="69"/>
    </location>
</feature>
<dbReference type="RefSeq" id="WP_112085603.1">
    <property type="nucleotide sequence ID" value="NZ_QLSV01000005.1"/>
</dbReference>
<dbReference type="EMBL" id="QLSV01000005">
    <property type="protein sequence ID" value="RAR48406.1"/>
    <property type="molecule type" value="Genomic_DNA"/>
</dbReference>
<evidence type="ECO:0000256" key="1">
    <source>
        <dbReference type="SAM" id="Phobius"/>
    </source>
</evidence>
<keyword evidence="3" id="KW-1185">Reference proteome</keyword>
<dbReference type="AlphaFoldDB" id="A0A328WTD8"/>
<feature type="transmembrane region" description="Helical" evidence="1">
    <location>
        <begin position="157"/>
        <end position="179"/>
    </location>
</feature>
<dbReference type="Proteomes" id="UP000249518">
    <property type="component" value="Unassembled WGS sequence"/>
</dbReference>
<evidence type="ECO:0000313" key="3">
    <source>
        <dbReference type="Proteomes" id="UP000249518"/>
    </source>
</evidence>
<protein>
    <submittedName>
        <fullName evidence="2">Uncharacterized protein</fullName>
    </submittedName>
</protein>
<feature type="transmembrane region" description="Helical" evidence="1">
    <location>
        <begin position="124"/>
        <end position="145"/>
    </location>
</feature>
<feature type="transmembrane region" description="Helical" evidence="1">
    <location>
        <begin position="81"/>
        <end position="103"/>
    </location>
</feature>
<reference evidence="2 3" key="1">
    <citation type="submission" date="2018-06" db="EMBL/GenBank/DDBJ databases">
        <title>Genomic Encyclopedia of Type Strains, Phase III (KMG-III): the genomes of soil and plant-associated and newly described type strains.</title>
        <authorList>
            <person name="Whitman W."/>
        </authorList>
    </citation>
    <scope>NUCLEOTIDE SEQUENCE [LARGE SCALE GENOMIC DNA]</scope>
    <source>
        <strain evidence="2 3">CGMCC 1.12504</strain>
    </source>
</reference>
<sequence>MDELEIKKLWQSTNDKLEKSFVIDKKNTEEITHMKVYSLLGSMKPIKFFALLVGILWVGIGGIALSSIYLNSFNEANKFFLFSASIQVGLTAISLYIYLYQLITIYQIDITEPIIRTQEKLSSLKISTLWVTRLLFLQLPVWTTFWWNETMLTDWGILQWIMTLFFTLSFTVIAIWLFFNIKYENRNKKWFQLIFSGKEWTPLMKSMELLEQVEEYKDQNAST</sequence>
<keyword evidence="1" id="KW-1133">Transmembrane helix</keyword>
<name>A0A328WTD8_9FLAO</name>
<dbReference type="OrthoDB" id="5706484at2"/>
<accession>A0A328WTD8</accession>
<gene>
    <name evidence="2" type="ORF">B0I10_10514</name>
</gene>
<comment type="caution">
    <text evidence="2">The sequence shown here is derived from an EMBL/GenBank/DDBJ whole genome shotgun (WGS) entry which is preliminary data.</text>
</comment>
<keyword evidence="1" id="KW-0812">Transmembrane</keyword>
<keyword evidence="1" id="KW-0472">Membrane</keyword>
<organism evidence="2 3">
    <name type="scientific">Flavobacterium lacus</name>
    <dbReference type="NCBI Taxonomy" id="1353778"/>
    <lineage>
        <taxon>Bacteria</taxon>
        <taxon>Pseudomonadati</taxon>
        <taxon>Bacteroidota</taxon>
        <taxon>Flavobacteriia</taxon>
        <taxon>Flavobacteriales</taxon>
        <taxon>Flavobacteriaceae</taxon>
        <taxon>Flavobacterium</taxon>
    </lineage>
</organism>
<evidence type="ECO:0000313" key="2">
    <source>
        <dbReference type="EMBL" id="RAR48406.1"/>
    </source>
</evidence>
<proteinExistence type="predicted"/>